<dbReference type="KEGG" id="sre:PTSG_12116"/>
<feature type="compositionally biased region" description="Acidic residues" evidence="2">
    <location>
        <begin position="697"/>
        <end position="709"/>
    </location>
</feature>
<dbReference type="PANTHER" id="PTHR44099">
    <property type="entry name" value="RABCONNECTIN-3B, ISOFORM A"/>
    <property type="match status" value="1"/>
</dbReference>
<dbReference type="InParanoid" id="F2U7J6"/>
<evidence type="ECO:0000256" key="2">
    <source>
        <dbReference type="SAM" id="MobiDB-lite"/>
    </source>
</evidence>
<dbReference type="PROSITE" id="PS50082">
    <property type="entry name" value="WD_REPEATS_2"/>
    <property type="match status" value="2"/>
</dbReference>
<evidence type="ECO:0000313" key="3">
    <source>
        <dbReference type="EMBL" id="EGD83413.1"/>
    </source>
</evidence>
<dbReference type="Proteomes" id="UP000007799">
    <property type="component" value="Unassembled WGS sequence"/>
</dbReference>
<keyword evidence="1" id="KW-0853">WD repeat</keyword>
<organism evidence="4">
    <name type="scientific">Salpingoeca rosetta (strain ATCC 50818 / BSB-021)</name>
    <dbReference type="NCBI Taxonomy" id="946362"/>
    <lineage>
        <taxon>Eukaryota</taxon>
        <taxon>Choanoflagellata</taxon>
        <taxon>Craspedida</taxon>
        <taxon>Salpingoecidae</taxon>
        <taxon>Salpingoeca</taxon>
    </lineage>
</organism>
<proteinExistence type="predicted"/>
<dbReference type="SUPFAM" id="SSF50998">
    <property type="entry name" value="Quinoprotein alcohol dehydrogenase-like"/>
    <property type="match status" value="1"/>
</dbReference>
<name>F2U7J6_SALR5</name>
<dbReference type="SMART" id="SM00320">
    <property type="entry name" value="WD40"/>
    <property type="match status" value="5"/>
</dbReference>
<feature type="repeat" description="WD" evidence="1">
    <location>
        <begin position="460"/>
        <end position="503"/>
    </location>
</feature>
<dbReference type="EMBL" id="GL832963">
    <property type="protein sequence ID" value="EGD83413.1"/>
    <property type="molecule type" value="Genomic_DNA"/>
</dbReference>
<dbReference type="InterPro" id="IPR015943">
    <property type="entry name" value="WD40/YVTN_repeat-like_dom_sf"/>
</dbReference>
<feature type="compositionally biased region" description="Low complexity" evidence="2">
    <location>
        <begin position="827"/>
        <end position="850"/>
    </location>
</feature>
<dbReference type="PANTHER" id="PTHR44099:SF4">
    <property type="entry name" value="RABCONNECTIN-3B, ISOFORM A"/>
    <property type="match status" value="1"/>
</dbReference>
<dbReference type="InterPro" id="IPR011047">
    <property type="entry name" value="Quinoprotein_ADH-like_sf"/>
</dbReference>
<dbReference type="InterPro" id="IPR016024">
    <property type="entry name" value="ARM-type_fold"/>
</dbReference>
<reference evidence="3" key="1">
    <citation type="submission" date="2009-08" db="EMBL/GenBank/DDBJ databases">
        <title>Annotation of Salpingoeca rosetta.</title>
        <authorList>
            <consortium name="The Broad Institute Genome Sequencing Platform"/>
            <person name="Russ C."/>
            <person name="Cuomo C."/>
            <person name="Burger G."/>
            <person name="Gray M.W."/>
            <person name="Holland P.W.H."/>
            <person name="King N."/>
            <person name="Lang F.B.F."/>
            <person name="Roger A.J."/>
            <person name="Ruiz-Trillo I."/>
            <person name="Young S.K."/>
            <person name="Zeng Q."/>
            <person name="Gargeya S."/>
            <person name="Alvarado L."/>
            <person name="Berlin A."/>
            <person name="Chapman S.B."/>
            <person name="Chen Z."/>
            <person name="Freedman E."/>
            <person name="Gellesch M."/>
            <person name="Goldberg J."/>
            <person name="Griggs A."/>
            <person name="Gujja S."/>
            <person name="Heilman E."/>
            <person name="Heiman D."/>
            <person name="Howarth C."/>
            <person name="Mehta T."/>
            <person name="Neiman D."/>
            <person name="Pearson M."/>
            <person name="Roberts A."/>
            <person name="Saif S."/>
            <person name="Shea T."/>
            <person name="Shenoy N."/>
            <person name="Sisk P."/>
            <person name="Stolte C."/>
            <person name="Sykes S."/>
            <person name="White J."/>
            <person name="Yandava C."/>
            <person name="Haas B."/>
            <person name="Nusbaum C."/>
            <person name="Birren B."/>
        </authorList>
    </citation>
    <scope>NUCLEOTIDE SEQUENCE [LARGE SCALE GENOMIC DNA]</scope>
    <source>
        <strain evidence="3">ATCC 50818</strain>
    </source>
</reference>
<dbReference type="eggNOG" id="KOG4155">
    <property type="taxonomic scope" value="Eukaryota"/>
</dbReference>
<dbReference type="GO" id="GO:0005737">
    <property type="term" value="C:cytoplasm"/>
    <property type="evidence" value="ECO:0007669"/>
    <property type="project" value="TreeGrafter"/>
</dbReference>
<dbReference type="GeneID" id="16075495"/>
<dbReference type="Gene3D" id="2.130.10.10">
    <property type="entry name" value="YVTN repeat-like/Quinoprotein amine dehydrogenase"/>
    <property type="match status" value="3"/>
</dbReference>
<dbReference type="RefSeq" id="XP_004994917.1">
    <property type="nucleotide sequence ID" value="XM_004994860.1"/>
</dbReference>
<dbReference type="OMA" id="KQMPPRI"/>
<accession>F2U7J6</accession>
<dbReference type="SUPFAM" id="SSF117289">
    <property type="entry name" value="Nucleoporin domain"/>
    <property type="match status" value="1"/>
</dbReference>
<gene>
    <name evidence="3" type="ORF">PTSG_12116</name>
</gene>
<dbReference type="Pfam" id="PF00400">
    <property type="entry name" value="WD40"/>
    <property type="match status" value="1"/>
</dbReference>
<feature type="compositionally biased region" description="Basic residues" evidence="2">
    <location>
        <begin position="816"/>
        <end position="826"/>
    </location>
</feature>
<keyword evidence="4" id="KW-1185">Reference proteome</keyword>
<dbReference type="SUPFAM" id="SSF48371">
    <property type="entry name" value="ARM repeat"/>
    <property type="match status" value="1"/>
</dbReference>
<dbReference type="InterPro" id="IPR001680">
    <property type="entry name" value="WD40_rpt"/>
</dbReference>
<dbReference type="FunCoup" id="F2U7J6">
    <property type="interactions" value="787"/>
</dbReference>
<feature type="compositionally biased region" description="Acidic residues" evidence="2">
    <location>
        <begin position="743"/>
        <end position="758"/>
    </location>
</feature>
<dbReference type="STRING" id="946362.F2U7J6"/>
<dbReference type="OrthoDB" id="338622at2759"/>
<feature type="repeat" description="WD" evidence="1">
    <location>
        <begin position="552"/>
        <end position="593"/>
    </location>
</feature>
<feature type="region of interest" description="Disordered" evidence="2">
    <location>
        <begin position="673"/>
        <end position="865"/>
    </location>
</feature>
<feature type="compositionally biased region" description="Basic residues" evidence="2">
    <location>
        <begin position="790"/>
        <end position="802"/>
    </location>
</feature>
<dbReference type="InterPro" id="IPR049916">
    <property type="entry name" value="WDR72-like"/>
</dbReference>
<evidence type="ECO:0000313" key="4">
    <source>
        <dbReference type="Proteomes" id="UP000007799"/>
    </source>
</evidence>
<feature type="compositionally biased region" description="Basic residues" evidence="2">
    <location>
        <begin position="684"/>
        <end position="693"/>
    </location>
</feature>
<evidence type="ECO:0000256" key="1">
    <source>
        <dbReference type="PROSITE-ProRule" id="PRU00221"/>
    </source>
</evidence>
<protein>
    <submittedName>
        <fullName evidence="3">Uncharacterized protein</fullName>
    </submittedName>
</protein>
<sequence length="1356" mass="149401">MGSTGVRIPLAVCTDDAQHAVSATFATRDRQHVVTGTRTGQVCFWSLKEDKITPVTLSLVSNAEVTCITECWRDYHKDLPSRARDTAVLCGFADGAIAIMDPCDGRLVHFHKHVVPGRIRSIEVFGHDHFAAIAGDFADIVIVHLTTMKTHHLLRGYISADWHVSLDTLTYKTPSGEESTGLVAASASAHVSIFPLNWQQMTTDTKGLPLHSVRSQFPKVCGVAWAPRCQHIIAVAGRASCELLHVKTLACVGVFPFDFSSPTGCAFASFVDTSSLLAFSHAGEIKCFDVAQFVDGKNPNEPCKVCPPENHQDQRPNIEPVALALTSTLQLQNIEEGPVCFSANRIRSDSDIPLITAASAGGHVHGVTKVGPNLKAKLHASFANAWTQKQLDQLPFLDADDKIATLLTLKNEQSSLNSVHVFGLMSGDLVVCDTAHLLWSLFDRPSKYASLFNDAPALRLHAHQGRVRCLFHCRGSLSNIFVSSGADFDLHIWDRRTMKRIHTFNQQCGEVTRVGHLHMDLSPVWRQCIFTAATDHSIAIYNLLHMTCVLRFAGHAFPVQSIYWLPPEESMVVSCTNGAAYIWQLETGHLEGTASGQIAKNITASAVPLDAKAPAAVSGGVSVVTGRLDSAGNVVLFIQVNLEETVSRLHKLNDTFYLSLLDAAVERRDDRLPARTPLSPSHLSPHRLTRKHTMHDNDEDGDDDNDDDGVSANTSAVAGGGEDGEDVFGGPVHRNTSIRPTTDFDDPEHDEDHEEEEEEHHNSGSGGDGRRHHHKSATRAALGGASTSSQHRRRQPVGRRMSHTTTPSRLLSAPAPHHHHHHHHHQQQQQQQHGSPAGSLTSSPQSSSTPKPRRQRQTSFVEDAEDEGLNARTELAILDFVLSLLLRWEDSTFDLSKVHLVGPCKHVACGVSGSHAKPTFLLPNQPKERRWQLTPYFVTMHSFAVYVLLNAVSEIECQGENQALWLSIVPHFLDDLHRDVAHTAPSDIRLLARFWQHRCEEFAEGARALIRSGVSRLSDTDRRGLLHQLEADTPQTLDHISTADVETLILETILMDLDLATFKNTEQLVALLERIIMAPTISTSVRVLAITAVTAGCQTMHVSHGKRLQSMLVTIIRLASGHDTTLSAACLHALSVVVTKSPRAFIHALTFFVERDDANYSEGMLALLRKLVLRHPSSLLDQLETIVDTVMRTLDPNKTARTKCAKLAKRVLSDICRTYPMIARVPSTSSATARLAVGAQDGKLTIFDLKTATVWKVVQAHSAPISATAFDPTCKYLITFSLVEKHWRVWQLTNTLFGVLGASCKKVKEGDFSSDKLNNITQRDVLALHMEWRDLHRIQMRTKAGRISFLIDQKAS</sequence>